<dbReference type="Pfam" id="PF13020">
    <property type="entry name" value="NOV_C"/>
    <property type="match status" value="1"/>
</dbReference>
<dbReference type="AlphaFoldDB" id="A0A4Q4TY34"/>
<gene>
    <name evidence="2" type="ORF">DL764_000193</name>
</gene>
<dbReference type="STRING" id="155417.A0A4Q4TY34"/>
<comment type="caution">
    <text evidence="2">The sequence shown here is derived from an EMBL/GenBank/DDBJ whole genome shotgun (WGS) entry which is preliminary data.</text>
</comment>
<name>A0A4Q4TY34_9PEZI</name>
<evidence type="ECO:0000313" key="3">
    <source>
        <dbReference type="Proteomes" id="UP000293360"/>
    </source>
</evidence>
<dbReference type="EMBL" id="QJNU01000004">
    <property type="protein sequence ID" value="RYP11237.1"/>
    <property type="molecule type" value="Genomic_DNA"/>
</dbReference>
<keyword evidence="3" id="KW-1185">Reference proteome</keyword>
<sequence length="135" mass="15507">MRVGPAICEARLGIPASKDAQRDFSDFTYLDRSGHMKDALRKAGVEPNAQWSNETKFHLEVKATLGDCDEAFFVSQNQVDKMRGFDGDANNGYVLLRVYNMEEGNEPGIKFFRDPWSLYMYRILDFRSEAGYKVY</sequence>
<dbReference type="Proteomes" id="UP000293360">
    <property type="component" value="Unassembled WGS sequence"/>
</dbReference>
<proteinExistence type="predicted"/>
<evidence type="ECO:0000313" key="2">
    <source>
        <dbReference type="EMBL" id="RYP11237.1"/>
    </source>
</evidence>
<protein>
    <recommendedName>
        <fullName evidence="1">Protein NO VEIN C-terminal domain-containing protein</fullName>
    </recommendedName>
</protein>
<dbReference type="InterPro" id="IPR024975">
    <property type="entry name" value="NOV_C"/>
</dbReference>
<organism evidence="2 3">
    <name type="scientific">Monosporascus ibericus</name>
    <dbReference type="NCBI Taxonomy" id="155417"/>
    <lineage>
        <taxon>Eukaryota</taxon>
        <taxon>Fungi</taxon>
        <taxon>Dikarya</taxon>
        <taxon>Ascomycota</taxon>
        <taxon>Pezizomycotina</taxon>
        <taxon>Sordariomycetes</taxon>
        <taxon>Xylariomycetidae</taxon>
        <taxon>Xylariales</taxon>
        <taxon>Xylariales incertae sedis</taxon>
        <taxon>Monosporascus</taxon>
    </lineage>
</organism>
<reference evidence="2 3" key="1">
    <citation type="submission" date="2018-06" db="EMBL/GenBank/DDBJ databases">
        <title>Complete Genomes of Monosporascus.</title>
        <authorList>
            <person name="Robinson A.J."/>
            <person name="Natvig D.O."/>
        </authorList>
    </citation>
    <scope>NUCLEOTIDE SEQUENCE [LARGE SCALE GENOMIC DNA]</scope>
    <source>
        <strain evidence="2 3">CBS 110550</strain>
    </source>
</reference>
<evidence type="ECO:0000259" key="1">
    <source>
        <dbReference type="Pfam" id="PF13020"/>
    </source>
</evidence>
<dbReference type="OrthoDB" id="1262810at2759"/>
<accession>A0A4Q4TY34</accession>
<feature type="domain" description="Protein NO VEIN C-terminal" evidence="1">
    <location>
        <begin position="53"/>
        <end position="107"/>
    </location>
</feature>